<dbReference type="GO" id="GO:0016646">
    <property type="term" value="F:oxidoreductase activity, acting on the CH-NH group of donors, NAD or NADP as acceptor"/>
    <property type="evidence" value="ECO:0007669"/>
    <property type="project" value="UniProtKB-ARBA"/>
</dbReference>
<protein>
    <submittedName>
        <fullName evidence="2">Flavin reductase (DIM6/NTAB) family NADH-FMN oxidoreductase RutF</fullName>
    </submittedName>
</protein>
<evidence type="ECO:0000313" key="3">
    <source>
        <dbReference type="Proteomes" id="UP000292039"/>
    </source>
</evidence>
<dbReference type="Pfam" id="PF01613">
    <property type="entry name" value="Flavin_Reduct"/>
    <property type="match status" value="1"/>
</dbReference>
<dbReference type="InterPro" id="IPR002563">
    <property type="entry name" value="Flavin_Rdtase-like_dom"/>
</dbReference>
<dbReference type="PANTHER" id="PTHR43812">
    <property type="entry name" value="BLR2425 PROTEIN"/>
    <property type="match status" value="1"/>
</dbReference>
<dbReference type="PANTHER" id="PTHR43812:SF2">
    <property type="entry name" value="FLAVIN REDUCTASE LIKE DOMAIN-CONTAINING PROTEIN"/>
    <property type="match status" value="1"/>
</dbReference>
<feature type="domain" description="Flavin reductase like" evidence="1">
    <location>
        <begin position="32"/>
        <end position="181"/>
    </location>
</feature>
<dbReference type="SMART" id="SM00903">
    <property type="entry name" value="Flavin_Reduct"/>
    <property type="match status" value="1"/>
</dbReference>
<dbReference type="Gene3D" id="2.30.110.10">
    <property type="entry name" value="Electron Transport, Fmn-binding Protein, Chain A"/>
    <property type="match status" value="1"/>
</dbReference>
<dbReference type="Proteomes" id="UP000292039">
    <property type="component" value="Unassembled WGS sequence"/>
</dbReference>
<gene>
    <name evidence="2" type="ORF">EV679_2664</name>
</gene>
<proteinExistence type="predicted"/>
<dbReference type="AlphaFoldDB" id="A0A4Q7MH03"/>
<reference evidence="2 3" key="1">
    <citation type="submission" date="2019-02" db="EMBL/GenBank/DDBJ databases">
        <title>Genomic Encyclopedia of Type Strains, Phase IV (KMG-IV): sequencing the most valuable type-strain genomes for metagenomic binning, comparative biology and taxonomic classification.</title>
        <authorList>
            <person name="Goeker M."/>
        </authorList>
    </citation>
    <scope>NUCLEOTIDE SEQUENCE [LARGE SCALE GENOMIC DNA]</scope>
    <source>
        <strain evidence="2 3">DSM 16618</strain>
    </source>
</reference>
<comment type="caution">
    <text evidence="2">The sequence shown here is derived from an EMBL/GenBank/DDBJ whole genome shotgun (WGS) entry which is preliminary data.</text>
</comment>
<name>A0A4Q7MH03_9BURK</name>
<organism evidence="2 3">
    <name type="scientific">Kerstersia gyiorum</name>
    <dbReference type="NCBI Taxonomy" id="206506"/>
    <lineage>
        <taxon>Bacteria</taxon>
        <taxon>Pseudomonadati</taxon>
        <taxon>Pseudomonadota</taxon>
        <taxon>Betaproteobacteria</taxon>
        <taxon>Burkholderiales</taxon>
        <taxon>Alcaligenaceae</taxon>
        <taxon>Kerstersia</taxon>
    </lineage>
</organism>
<dbReference type="InterPro" id="IPR012349">
    <property type="entry name" value="Split_barrel_FMN-bd"/>
</dbReference>
<dbReference type="SUPFAM" id="SSF50475">
    <property type="entry name" value="FMN-binding split barrel"/>
    <property type="match status" value="1"/>
</dbReference>
<evidence type="ECO:0000313" key="2">
    <source>
        <dbReference type="EMBL" id="RZS67444.1"/>
    </source>
</evidence>
<dbReference type="EMBL" id="SGWZ01000004">
    <property type="protein sequence ID" value="RZS67444.1"/>
    <property type="molecule type" value="Genomic_DNA"/>
</dbReference>
<accession>A0A4Q7MH03</accession>
<dbReference type="GO" id="GO:0010181">
    <property type="term" value="F:FMN binding"/>
    <property type="evidence" value="ECO:0007669"/>
    <property type="project" value="InterPro"/>
</dbReference>
<sequence length="210" mass="23380">MESSRKMEDRNYHYYETANGHGLKHDPIAAIVGPRVIGWIGSRSTEGKLNLAPYSFCNVFNYRPPVIAFSSVGYKDSVRNAIETGVFTWNLATRVLAEKMNQTSLEQDVREFELAGLTPLTGRLVDAPRVAESPVSLECRLTQHFRMTNAAGQELDTWMVLGEVVAAHISRHCLVDGVYQTALPGPILRGGGPGDYFEVSEATKFFMRRP</sequence>
<evidence type="ECO:0000259" key="1">
    <source>
        <dbReference type="SMART" id="SM00903"/>
    </source>
</evidence>